<comment type="caution">
    <text evidence="3">The sequence shown here is derived from an EMBL/GenBank/DDBJ whole genome shotgun (WGS) entry which is preliminary data.</text>
</comment>
<keyword evidence="4" id="KW-1185">Reference proteome</keyword>
<evidence type="ECO:0000256" key="2">
    <source>
        <dbReference type="SAM" id="SignalP"/>
    </source>
</evidence>
<organism evidence="3 4">
    <name type="scientific">Chitinophaga parva</name>
    <dbReference type="NCBI Taxonomy" id="2169414"/>
    <lineage>
        <taxon>Bacteria</taxon>
        <taxon>Pseudomonadati</taxon>
        <taxon>Bacteroidota</taxon>
        <taxon>Chitinophagia</taxon>
        <taxon>Chitinophagales</taxon>
        <taxon>Chitinophagaceae</taxon>
        <taxon>Chitinophaga</taxon>
    </lineage>
</organism>
<sequence length="335" mass="38807">MKRYLSLLLLLCLAMPLVHAQQKLTPQDKQSLLKQQDSLRLLGDEMLRGKNDDARHNAMLAFIPRLVRALKTKNSFYFPFDSLETVAIKYPKDSTFRIFTWVDVTDNGFFSHHGTIQMRTADGSLKLFPLIDSSEYINNADTITSNRAWYGCLYYNIVQTHFFNQEYYTLCGWDGNNPRSQKKLLDVLTFKDGQPVFGAPMFSFEEDSVKRPTQNRFFLEYKKDANVTLNYYPDMDMIVYDHLISESNEPRKKFTYVPDLDYEAFKWKNGKWVHIDKIFHDKLQNGQAPAPMPLDMKEKDNTHIQSEEEVQAAQAAKAAASPQKSSKKKTPAKKP</sequence>
<proteinExistence type="predicted"/>
<gene>
    <name evidence="3" type="ORF">DCC81_17515</name>
</gene>
<accession>A0A2T7BIC8</accession>
<dbReference type="OrthoDB" id="788168at2"/>
<reference evidence="3 4" key="1">
    <citation type="submission" date="2018-04" db="EMBL/GenBank/DDBJ databases">
        <title>Chitinophaga fuyangensis sp. nov., isolated from soil in a chemical factory.</title>
        <authorList>
            <person name="Chen K."/>
        </authorList>
    </citation>
    <scope>NUCLEOTIDE SEQUENCE [LARGE SCALE GENOMIC DNA]</scope>
    <source>
        <strain evidence="3 4">LY-1</strain>
    </source>
</reference>
<keyword evidence="2" id="KW-0732">Signal</keyword>
<feature type="compositionally biased region" description="Low complexity" evidence="1">
    <location>
        <begin position="311"/>
        <end position="324"/>
    </location>
</feature>
<protein>
    <submittedName>
        <fullName evidence="3">Uncharacterized protein</fullName>
    </submittedName>
</protein>
<dbReference type="RefSeq" id="WP_108687878.1">
    <property type="nucleotide sequence ID" value="NZ_QCYK01000002.1"/>
</dbReference>
<feature type="compositionally biased region" description="Basic and acidic residues" evidence="1">
    <location>
        <begin position="295"/>
        <end position="306"/>
    </location>
</feature>
<dbReference type="AlphaFoldDB" id="A0A2T7BIC8"/>
<feature type="region of interest" description="Disordered" evidence="1">
    <location>
        <begin position="286"/>
        <end position="335"/>
    </location>
</feature>
<evidence type="ECO:0000313" key="3">
    <source>
        <dbReference type="EMBL" id="PUZ26041.1"/>
    </source>
</evidence>
<feature type="chain" id="PRO_5015687059" evidence="2">
    <location>
        <begin position="21"/>
        <end position="335"/>
    </location>
</feature>
<evidence type="ECO:0000313" key="4">
    <source>
        <dbReference type="Proteomes" id="UP000244450"/>
    </source>
</evidence>
<dbReference type="Proteomes" id="UP000244450">
    <property type="component" value="Unassembled WGS sequence"/>
</dbReference>
<feature type="signal peptide" evidence="2">
    <location>
        <begin position="1"/>
        <end position="20"/>
    </location>
</feature>
<dbReference type="EMBL" id="QCYK01000002">
    <property type="protein sequence ID" value="PUZ26041.1"/>
    <property type="molecule type" value="Genomic_DNA"/>
</dbReference>
<name>A0A2T7BIC8_9BACT</name>
<feature type="compositionally biased region" description="Basic residues" evidence="1">
    <location>
        <begin position="325"/>
        <end position="335"/>
    </location>
</feature>
<evidence type="ECO:0000256" key="1">
    <source>
        <dbReference type="SAM" id="MobiDB-lite"/>
    </source>
</evidence>